<proteinExistence type="predicted"/>
<feature type="domain" description="HTH araC/xylS-type" evidence="4">
    <location>
        <begin position="191"/>
        <end position="289"/>
    </location>
</feature>
<dbReference type="SUPFAM" id="SSF46689">
    <property type="entry name" value="Homeodomain-like"/>
    <property type="match status" value="2"/>
</dbReference>
<evidence type="ECO:0000256" key="3">
    <source>
        <dbReference type="ARBA" id="ARBA00023163"/>
    </source>
</evidence>
<evidence type="ECO:0000313" key="5">
    <source>
        <dbReference type="EMBL" id="GEN23724.1"/>
    </source>
</evidence>
<evidence type="ECO:0000256" key="1">
    <source>
        <dbReference type="ARBA" id="ARBA00023015"/>
    </source>
</evidence>
<dbReference type="InterPro" id="IPR009057">
    <property type="entry name" value="Homeodomain-like_sf"/>
</dbReference>
<evidence type="ECO:0000313" key="6">
    <source>
        <dbReference type="EMBL" id="SHM13313.1"/>
    </source>
</evidence>
<dbReference type="PROSITE" id="PS01124">
    <property type="entry name" value="HTH_ARAC_FAMILY_2"/>
    <property type="match status" value="1"/>
</dbReference>
<evidence type="ECO:0000256" key="2">
    <source>
        <dbReference type="ARBA" id="ARBA00023125"/>
    </source>
</evidence>
<dbReference type="EMBL" id="FRCA01000005">
    <property type="protein sequence ID" value="SHM13313.1"/>
    <property type="molecule type" value="Genomic_DNA"/>
</dbReference>
<evidence type="ECO:0000313" key="7">
    <source>
        <dbReference type="Proteomes" id="UP000184123"/>
    </source>
</evidence>
<reference evidence="5 8" key="2">
    <citation type="submission" date="2019-07" db="EMBL/GenBank/DDBJ databases">
        <title>Whole genome shotgun sequence of Halomonas cupida NBRC 102219.</title>
        <authorList>
            <person name="Hosoyama A."/>
            <person name="Uohara A."/>
            <person name="Ohji S."/>
            <person name="Ichikawa N."/>
        </authorList>
    </citation>
    <scope>NUCLEOTIDE SEQUENCE [LARGE SCALE GENOMIC DNA]</scope>
    <source>
        <strain evidence="5 8">NBRC 102219</strain>
    </source>
</reference>
<keyword evidence="3" id="KW-0804">Transcription</keyword>
<sequence length="296" mass="33458">MDGELNGCIDTSHVKNEAFHNTPIVIEETLSSSGITLIALWDILADARYRVSWPEDRRLPLSKDTVIAVYTRQGHGEIHLHDGSVIEPHGHSVVFLKPTTIAHYRCPGMLWDLVWIEMVPNGALTFPFRSIISLSNEDRLINECAEAIELLSREPERWKSLGVAMVTKLIYQWLAVAGDPLPASANLKRVERVLEALHQSMNRCWTVTEMAAIAQCSEQQLRKLFHTYTGQSPKRYVINAKLDIARVLLNHKRLNVAEVAEKLGFHDSFHFSKAFKQRFGQAPSAHARRPPQSGIQ</sequence>
<dbReference type="Proteomes" id="UP000321726">
    <property type="component" value="Unassembled WGS sequence"/>
</dbReference>
<dbReference type="STRING" id="44933.SAMN05660971_02266"/>
<dbReference type="InterPro" id="IPR018060">
    <property type="entry name" value="HTH_AraC"/>
</dbReference>
<dbReference type="Pfam" id="PF12833">
    <property type="entry name" value="HTH_18"/>
    <property type="match status" value="1"/>
</dbReference>
<dbReference type="SMART" id="SM00342">
    <property type="entry name" value="HTH_ARAC"/>
    <property type="match status" value="1"/>
</dbReference>
<dbReference type="InterPro" id="IPR020449">
    <property type="entry name" value="Tscrpt_reg_AraC-type_HTH"/>
</dbReference>
<dbReference type="GO" id="GO:0003700">
    <property type="term" value="F:DNA-binding transcription factor activity"/>
    <property type="evidence" value="ECO:0007669"/>
    <property type="project" value="InterPro"/>
</dbReference>
<dbReference type="GO" id="GO:0043565">
    <property type="term" value="F:sequence-specific DNA binding"/>
    <property type="evidence" value="ECO:0007669"/>
    <property type="project" value="InterPro"/>
</dbReference>
<protein>
    <submittedName>
        <fullName evidence="5">AraC family transcriptional regulator</fullName>
    </submittedName>
    <submittedName>
        <fullName evidence="6">Transcriptional regulator containing an amidase domain and an AraC-type DNA-binding HTH domain</fullName>
    </submittedName>
</protein>
<dbReference type="RefSeq" id="WP_084541891.1">
    <property type="nucleotide sequence ID" value="NZ_BJXU01000054.1"/>
</dbReference>
<accession>A0A1M7GAL2</accession>
<evidence type="ECO:0000313" key="8">
    <source>
        <dbReference type="Proteomes" id="UP000321726"/>
    </source>
</evidence>
<dbReference type="Proteomes" id="UP000184123">
    <property type="component" value="Unassembled WGS sequence"/>
</dbReference>
<dbReference type="PRINTS" id="PR00032">
    <property type="entry name" value="HTHARAC"/>
</dbReference>
<keyword evidence="8" id="KW-1185">Reference proteome</keyword>
<dbReference type="EMBL" id="BJXU01000054">
    <property type="protein sequence ID" value="GEN23724.1"/>
    <property type="molecule type" value="Genomic_DNA"/>
</dbReference>
<dbReference type="InterPro" id="IPR018062">
    <property type="entry name" value="HTH_AraC-typ_CS"/>
</dbReference>
<gene>
    <name evidence="5" type="primary">yidL</name>
    <name evidence="5" type="ORF">HCU01_16730</name>
    <name evidence="6" type="ORF">SAMN05660971_02266</name>
</gene>
<keyword evidence="2 6" id="KW-0238">DNA-binding</keyword>
<dbReference type="PANTHER" id="PTHR46796">
    <property type="entry name" value="HTH-TYPE TRANSCRIPTIONAL ACTIVATOR RHAS-RELATED"/>
    <property type="match status" value="1"/>
</dbReference>
<dbReference type="InterPro" id="IPR050204">
    <property type="entry name" value="AraC_XylS_family_regulators"/>
</dbReference>
<evidence type="ECO:0000259" key="4">
    <source>
        <dbReference type="PROSITE" id="PS01124"/>
    </source>
</evidence>
<dbReference type="AlphaFoldDB" id="A0A1M7GAL2"/>
<dbReference type="OrthoDB" id="9803764at2"/>
<organism evidence="6 7">
    <name type="scientific">Halomonas cupida</name>
    <dbReference type="NCBI Taxonomy" id="44933"/>
    <lineage>
        <taxon>Bacteria</taxon>
        <taxon>Pseudomonadati</taxon>
        <taxon>Pseudomonadota</taxon>
        <taxon>Gammaproteobacteria</taxon>
        <taxon>Oceanospirillales</taxon>
        <taxon>Halomonadaceae</taxon>
        <taxon>Halomonas</taxon>
    </lineage>
</organism>
<dbReference type="Gene3D" id="1.10.10.60">
    <property type="entry name" value="Homeodomain-like"/>
    <property type="match status" value="1"/>
</dbReference>
<keyword evidence="1" id="KW-0805">Transcription regulation</keyword>
<dbReference type="PROSITE" id="PS00041">
    <property type="entry name" value="HTH_ARAC_FAMILY_1"/>
    <property type="match status" value="1"/>
</dbReference>
<reference evidence="6 7" key="1">
    <citation type="submission" date="2016-11" db="EMBL/GenBank/DDBJ databases">
        <authorList>
            <person name="Jaros S."/>
            <person name="Januszkiewicz K."/>
            <person name="Wedrychowicz H."/>
        </authorList>
    </citation>
    <scope>NUCLEOTIDE SEQUENCE [LARGE SCALE GENOMIC DNA]</scope>
    <source>
        <strain evidence="6 7">DSM 4740</strain>
    </source>
</reference>
<name>A0A1M7GAL2_9GAMM</name>